<gene>
    <name evidence="1" type="ORF">HPB50_025957</name>
</gene>
<keyword evidence="2" id="KW-1185">Reference proteome</keyword>
<protein>
    <submittedName>
        <fullName evidence="1">Uncharacterized protein</fullName>
    </submittedName>
</protein>
<organism evidence="1 2">
    <name type="scientific">Hyalomma asiaticum</name>
    <name type="common">Tick</name>
    <dbReference type="NCBI Taxonomy" id="266040"/>
    <lineage>
        <taxon>Eukaryota</taxon>
        <taxon>Metazoa</taxon>
        <taxon>Ecdysozoa</taxon>
        <taxon>Arthropoda</taxon>
        <taxon>Chelicerata</taxon>
        <taxon>Arachnida</taxon>
        <taxon>Acari</taxon>
        <taxon>Parasitiformes</taxon>
        <taxon>Ixodida</taxon>
        <taxon>Ixodoidea</taxon>
        <taxon>Ixodidae</taxon>
        <taxon>Hyalomminae</taxon>
        <taxon>Hyalomma</taxon>
    </lineage>
</organism>
<reference evidence="1" key="1">
    <citation type="submission" date="2020-05" db="EMBL/GenBank/DDBJ databases">
        <title>Large-scale comparative analyses of tick genomes elucidate their genetic diversity and vector capacities.</title>
        <authorList>
            <person name="Jia N."/>
            <person name="Wang J."/>
            <person name="Shi W."/>
            <person name="Du L."/>
            <person name="Sun Y."/>
            <person name="Zhan W."/>
            <person name="Jiang J."/>
            <person name="Wang Q."/>
            <person name="Zhang B."/>
            <person name="Ji P."/>
            <person name="Sakyi L.B."/>
            <person name="Cui X."/>
            <person name="Yuan T."/>
            <person name="Jiang B."/>
            <person name="Yang W."/>
            <person name="Lam T.T.-Y."/>
            <person name="Chang Q."/>
            <person name="Ding S."/>
            <person name="Wang X."/>
            <person name="Zhu J."/>
            <person name="Ruan X."/>
            <person name="Zhao L."/>
            <person name="Wei J."/>
            <person name="Que T."/>
            <person name="Du C."/>
            <person name="Cheng J."/>
            <person name="Dai P."/>
            <person name="Han X."/>
            <person name="Huang E."/>
            <person name="Gao Y."/>
            <person name="Liu J."/>
            <person name="Shao H."/>
            <person name="Ye R."/>
            <person name="Li L."/>
            <person name="Wei W."/>
            <person name="Wang X."/>
            <person name="Wang C."/>
            <person name="Yang T."/>
            <person name="Huo Q."/>
            <person name="Li W."/>
            <person name="Guo W."/>
            <person name="Chen H."/>
            <person name="Zhou L."/>
            <person name="Ni X."/>
            <person name="Tian J."/>
            <person name="Zhou Y."/>
            <person name="Sheng Y."/>
            <person name="Liu T."/>
            <person name="Pan Y."/>
            <person name="Xia L."/>
            <person name="Li J."/>
            <person name="Zhao F."/>
            <person name="Cao W."/>
        </authorList>
    </citation>
    <scope>NUCLEOTIDE SEQUENCE</scope>
    <source>
        <strain evidence="1">Hyas-2018</strain>
    </source>
</reference>
<dbReference type="Proteomes" id="UP000821845">
    <property type="component" value="Chromosome 2"/>
</dbReference>
<proteinExistence type="predicted"/>
<evidence type="ECO:0000313" key="2">
    <source>
        <dbReference type="Proteomes" id="UP000821845"/>
    </source>
</evidence>
<evidence type="ECO:0000313" key="1">
    <source>
        <dbReference type="EMBL" id="KAH6940149.1"/>
    </source>
</evidence>
<comment type="caution">
    <text evidence="1">The sequence shown here is derived from an EMBL/GenBank/DDBJ whole genome shotgun (WGS) entry which is preliminary data.</text>
</comment>
<accession>A0ACB7T5F6</accession>
<name>A0ACB7T5F6_HYAAI</name>
<dbReference type="EMBL" id="CM023482">
    <property type="protein sequence ID" value="KAH6940149.1"/>
    <property type="molecule type" value="Genomic_DNA"/>
</dbReference>
<sequence>MPASVRLRRFGETLHNDLGGGMLLHEWQRSPSSRSRKCQKSCRRLELECGRYLLSCAVCEFVFTVLNSVVRRLGLYLHTEFADVSSSMRRYFDDRDKFYAPF</sequence>